<dbReference type="Proteomes" id="UP000289340">
    <property type="component" value="Chromosome 15"/>
</dbReference>
<dbReference type="EMBL" id="QZWG01000015">
    <property type="protein sequence ID" value="RZB65118.1"/>
    <property type="molecule type" value="Genomic_DNA"/>
</dbReference>
<proteinExistence type="predicted"/>
<dbReference type="AlphaFoldDB" id="A0A445GV05"/>
<reference evidence="1 2" key="1">
    <citation type="submission" date="2018-09" db="EMBL/GenBank/DDBJ databases">
        <title>A high-quality reference genome of wild soybean provides a powerful tool to mine soybean genomes.</title>
        <authorList>
            <person name="Xie M."/>
            <person name="Chung C.Y.L."/>
            <person name="Li M.-W."/>
            <person name="Wong F.-L."/>
            <person name="Chan T.-F."/>
            <person name="Lam H.-M."/>
        </authorList>
    </citation>
    <scope>NUCLEOTIDE SEQUENCE [LARGE SCALE GENOMIC DNA]</scope>
    <source>
        <strain evidence="2">cv. W05</strain>
        <tissue evidence="1">Hypocotyl of etiolated seedlings</tissue>
    </source>
</reference>
<protein>
    <submittedName>
        <fullName evidence="1">Uncharacterized protein</fullName>
    </submittedName>
</protein>
<sequence length="131" mass="14754">DARFVAVCVPIVNPSKDPKLGKVACERLLLCVAEKDLVRDRGLFYKELLEKNGCSGVAEWWRRRMRTIRITYSSLLLLVYYWGEELKKANGAAVYIQCSSKTLQGEASFDRYGLTIGLPAATVVLLKNQLL</sequence>
<evidence type="ECO:0000313" key="1">
    <source>
        <dbReference type="EMBL" id="RZB65118.1"/>
    </source>
</evidence>
<name>A0A445GV05_GLYSO</name>
<organism evidence="1 2">
    <name type="scientific">Glycine soja</name>
    <name type="common">Wild soybean</name>
    <dbReference type="NCBI Taxonomy" id="3848"/>
    <lineage>
        <taxon>Eukaryota</taxon>
        <taxon>Viridiplantae</taxon>
        <taxon>Streptophyta</taxon>
        <taxon>Embryophyta</taxon>
        <taxon>Tracheophyta</taxon>
        <taxon>Spermatophyta</taxon>
        <taxon>Magnoliopsida</taxon>
        <taxon>eudicotyledons</taxon>
        <taxon>Gunneridae</taxon>
        <taxon>Pentapetalae</taxon>
        <taxon>rosids</taxon>
        <taxon>fabids</taxon>
        <taxon>Fabales</taxon>
        <taxon>Fabaceae</taxon>
        <taxon>Papilionoideae</taxon>
        <taxon>50 kb inversion clade</taxon>
        <taxon>NPAAA clade</taxon>
        <taxon>indigoferoid/millettioid clade</taxon>
        <taxon>Phaseoleae</taxon>
        <taxon>Glycine</taxon>
        <taxon>Glycine subgen. Soja</taxon>
    </lineage>
</organism>
<comment type="caution">
    <text evidence="1">The sequence shown here is derived from an EMBL/GenBank/DDBJ whole genome shotgun (WGS) entry which is preliminary data.</text>
</comment>
<evidence type="ECO:0000313" key="2">
    <source>
        <dbReference type="Proteomes" id="UP000289340"/>
    </source>
</evidence>
<gene>
    <name evidence="1" type="ORF">D0Y65_041244</name>
</gene>
<keyword evidence="2" id="KW-1185">Reference proteome</keyword>
<accession>A0A445GV05</accession>
<feature type="non-terminal residue" evidence="1">
    <location>
        <position position="1"/>
    </location>
</feature>